<evidence type="ECO:0000256" key="4">
    <source>
        <dbReference type="ARBA" id="ARBA00023163"/>
    </source>
</evidence>
<dbReference type="CDD" id="cd12148">
    <property type="entry name" value="fungal_TF_MHR"/>
    <property type="match status" value="1"/>
</dbReference>
<dbReference type="GO" id="GO:0005634">
    <property type="term" value="C:nucleus"/>
    <property type="evidence" value="ECO:0007669"/>
    <property type="project" value="UniProtKB-SubCell"/>
</dbReference>
<evidence type="ECO:0000256" key="2">
    <source>
        <dbReference type="ARBA" id="ARBA00022723"/>
    </source>
</evidence>
<dbReference type="InterPro" id="IPR007219">
    <property type="entry name" value="XnlR_reg_dom"/>
</dbReference>
<keyword evidence="2" id="KW-0479">Metal-binding</keyword>
<dbReference type="CDD" id="cd00067">
    <property type="entry name" value="GAL4"/>
    <property type="match status" value="1"/>
</dbReference>
<organism evidence="8 9">
    <name type="scientific">Coemansia brasiliensis</name>
    <dbReference type="NCBI Taxonomy" id="2650707"/>
    <lineage>
        <taxon>Eukaryota</taxon>
        <taxon>Fungi</taxon>
        <taxon>Fungi incertae sedis</taxon>
        <taxon>Zoopagomycota</taxon>
        <taxon>Kickxellomycotina</taxon>
        <taxon>Kickxellomycetes</taxon>
        <taxon>Kickxellales</taxon>
        <taxon>Kickxellaceae</taxon>
        <taxon>Coemansia</taxon>
    </lineage>
</organism>
<feature type="compositionally biased region" description="Basic and acidic residues" evidence="6">
    <location>
        <begin position="61"/>
        <end position="73"/>
    </location>
</feature>
<feature type="region of interest" description="Disordered" evidence="6">
    <location>
        <begin position="343"/>
        <end position="364"/>
    </location>
</feature>
<feature type="domain" description="Zn(2)-C6 fungal-type" evidence="7">
    <location>
        <begin position="18"/>
        <end position="48"/>
    </location>
</feature>
<dbReference type="InterPro" id="IPR036864">
    <property type="entry name" value="Zn2-C6_fun-type_DNA-bd_sf"/>
</dbReference>
<feature type="region of interest" description="Disordered" evidence="6">
    <location>
        <begin position="443"/>
        <end position="511"/>
    </location>
</feature>
<feature type="region of interest" description="Disordered" evidence="6">
    <location>
        <begin position="1235"/>
        <end position="1263"/>
    </location>
</feature>
<feature type="compositionally biased region" description="Polar residues" evidence="6">
    <location>
        <begin position="1237"/>
        <end position="1262"/>
    </location>
</feature>
<dbReference type="OrthoDB" id="39175at2759"/>
<dbReference type="Proteomes" id="UP001139887">
    <property type="component" value="Unassembled WGS sequence"/>
</dbReference>
<dbReference type="PROSITE" id="PS00463">
    <property type="entry name" value="ZN2_CY6_FUNGAL_1"/>
    <property type="match status" value="1"/>
</dbReference>
<dbReference type="SMART" id="SM00066">
    <property type="entry name" value="GAL4"/>
    <property type="match status" value="1"/>
</dbReference>
<evidence type="ECO:0000313" key="8">
    <source>
        <dbReference type="EMBL" id="KAJ2851427.1"/>
    </source>
</evidence>
<name>A0A9W8M2A7_9FUNG</name>
<dbReference type="SUPFAM" id="SSF57701">
    <property type="entry name" value="Zn2/Cys6 DNA-binding domain"/>
    <property type="match status" value="1"/>
</dbReference>
<evidence type="ECO:0000256" key="6">
    <source>
        <dbReference type="SAM" id="MobiDB-lite"/>
    </source>
</evidence>
<dbReference type="GO" id="GO:0006351">
    <property type="term" value="P:DNA-templated transcription"/>
    <property type="evidence" value="ECO:0007669"/>
    <property type="project" value="InterPro"/>
</dbReference>
<dbReference type="PROSITE" id="PS50048">
    <property type="entry name" value="ZN2_CY6_FUNGAL_2"/>
    <property type="match status" value="1"/>
</dbReference>
<dbReference type="InterPro" id="IPR050815">
    <property type="entry name" value="TF_fung"/>
</dbReference>
<keyword evidence="4" id="KW-0804">Transcription</keyword>
<evidence type="ECO:0000256" key="3">
    <source>
        <dbReference type="ARBA" id="ARBA00023015"/>
    </source>
</evidence>
<dbReference type="PANTHER" id="PTHR47338">
    <property type="entry name" value="ZN(II)2CYS6 TRANSCRIPTION FACTOR (EUROFUNG)-RELATED"/>
    <property type="match status" value="1"/>
</dbReference>
<sequence length="1376" mass="149868">MNSNKERVICKDGRVFHACEVCRKRRSRCDGLKPKCTSCLRRGLECEYRAMRKRGRHGKKTHVDSADSVEPHNKVSSSLQSLQNQQNTTDEAAAMAAAAAAVWSLTSPPLQQPSTARTVPASADSATFNLLDSLPRLFSLPPEMASSQQQQQQQQQQYSTANSPTSAPAAAVPINPMIGAIGQPLQSAQNIPPYSMAPTSSVSAAVNMHPANNQHQDHHILASVLSPPITAVSDSLQMPPNITSAFLSSIDSSSSMQYLQQQQQQQQQPYRSRPASGFLSSPSPNSSFSQTTQPSLAFRSMSASSSGTHMLNHSMAAITTSLSGITSPIGLGSVLESPALSMQFSSHHPPQAQQQQQQQSAYNPLSSSASAAAAAAAAAAVAAFQFSPSSASPAQHQAFTTTAGSTQSQQQPQVAAFLSSPPMTTPLSPSATLPILYPANVQPPVPASRSKSEQAATGHLLRRNSLEARANASPLGKARRNSTTSTPNSAAVAAKNDRGQQRRRRQGGDWSRTILEEDEVLDGLRSDGADHFGRPMFDVKTYPLPPKSELDEHVNGMFEYFYMGVQTLHAPTFRQRVAQGDVSPVLIYAIMAVASRYSRRPSLHSLNGMAFLNGDRHAATACGLASILLNHGDLGTVDTIHAMLFLSVYFMGQGNMLKSRMYLVKAVCTARTMGFQNIDATFVPSNPMVAFSGTFDRRPSPPPLPGACPCARSSETRIELETKRRIWWFLVFVDYFTANVMNVPLEIPPDSYCVRLPCSDGEWVSPTLQDAPLTPDPPPRDLGFGDSHASAQQGPEYLRLNGFHDCRPPWPYRPGAFYLERLMVEFCDHLRRLNSLRALAIRSFFHAEPVYIDENYPYLKRRRQFVPWPDRLEKVKSSWSWLHLQLNKWLDSILLRFSEVINRVPSDRYNRQYRHQYYYYLLAAHSTIIMSHGVILQLHSDFARYLARQHHPDSRETPAPSHTPMPHLTHPSLVISDTWASPAAEFRSNVALSEGLSEFAIGTLGSSMAPLINYAQNMASSSSAAGSSLYGSVIGSPVSANHSGGMSNNGANSRAQSIAQPFADDTMPVDFDARSFAGSYTSSAQSSSHAAAAIQRDLTDMAVIAWDGCVSTAEQLASILRGKHPKFVLLGGPPVEVFHEQVLSGDANILSAPGSAFNAPGTGPGADNPILSDPDFYMRLQPSTAWWMFLVAQVQVGHIKRLLKESEGSFKVSARRKAYQAKMAAARAAAAAATTAVNNNQQPNDPEASSVQPEASSVQSEAAMQVDQAAEAEILGMHQRLQKPADQMRPLSTSVNNSAVMLATAVHLSDSAPQPPNKQAMEKRADIKTRAARLVRAYENLSCMVKVLEGMQQYWQCMDYVSVIQEILKGSEHPLH</sequence>
<proteinExistence type="predicted"/>
<dbReference type="Pfam" id="PF04082">
    <property type="entry name" value="Fungal_trans"/>
    <property type="match status" value="1"/>
</dbReference>
<dbReference type="GO" id="GO:0000981">
    <property type="term" value="F:DNA-binding transcription factor activity, RNA polymerase II-specific"/>
    <property type="evidence" value="ECO:0007669"/>
    <property type="project" value="InterPro"/>
</dbReference>
<dbReference type="GO" id="GO:0008270">
    <property type="term" value="F:zinc ion binding"/>
    <property type="evidence" value="ECO:0007669"/>
    <property type="project" value="InterPro"/>
</dbReference>
<evidence type="ECO:0000313" key="9">
    <source>
        <dbReference type="Proteomes" id="UP001139887"/>
    </source>
</evidence>
<feature type="compositionally biased region" description="Low complexity" evidence="6">
    <location>
        <begin position="346"/>
        <end position="364"/>
    </location>
</feature>
<reference evidence="8" key="1">
    <citation type="submission" date="2022-07" db="EMBL/GenBank/DDBJ databases">
        <title>Phylogenomic reconstructions and comparative analyses of Kickxellomycotina fungi.</title>
        <authorList>
            <person name="Reynolds N.K."/>
            <person name="Stajich J.E."/>
            <person name="Barry K."/>
            <person name="Grigoriev I.V."/>
            <person name="Crous P."/>
            <person name="Smith M.E."/>
        </authorList>
    </citation>
    <scope>NUCLEOTIDE SEQUENCE</scope>
    <source>
        <strain evidence="8">NRRL 1566</strain>
    </source>
</reference>
<keyword evidence="5" id="KW-0539">Nucleus</keyword>
<comment type="subcellular location">
    <subcellularLocation>
        <location evidence="1">Nucleus</location>
    </subcellularLocation>
</comment>
<dbReference type="Gene3D" id="4.10.240.10">
    <property type="entry name" value="Zn(2)-C6 fungal-type DNA-binding domain"/>
    <property type="match status" value="1"/>
</dbReference>
<feature type="compositionally biased region" description="Low complexity" evidence="6">
    <location>
        <begin position="254"/>
        <end position="268"/>
    </location>
</feature>
<feature type="region of interest" description="Disordered" evidence="6">
    <location>
        <begin position="53"/>
        <end position="78"/>
    </location>
</feature>
<evidence type="ECO:0000259" key="7">
    <source>
        <dbReference type="PROSITE" id="PS50048"/>
    </source>
</evidence>
<accession>A0A9W8M2A7</accession>
<feature type="compositionally biased region" description="Low complexity" evidence="6">
    <location>
        <begin position="148"/>
        <end position="171"/>
    </location>
</feature>
<evidence type="ECO:0000256" key="1">
    <source>
        <dbReference type="ARBA" id="ARBA00004123"/>
    </source>
</evidence>
<dbReference type="EMBL" id="JANBUW010000012">
    <property type="protein sequence ID" value="KAJ2851427.1"/>
    <property type="molecule type" value="Genomic_DNA"/>
</dbReference>
<keyword evidence="9" id="KW-1185">Reference proteome</keyword>
<dbReference type="PANTHER" id="PTHR47338:SF5">
    <property type="entry name" value="ZN(II)2CYS6 TRANSCRIPTION FACTOR (EUROFUNG)"/>
    <property type="match status" value="1"/>
</dbReference>
<dbReference type="Pfam" id="PF00172">
    <property type="entry name" value="Zn_clus"/>
    <property type="match status" value="1"/>
</dbReference>
<keyword evidence="3" id="KW-0805">Transcription regulation</keyword>
<feature type="region of interest" description="Disordered" evidence="6">
    <location>
        <begin position="254"/>
        <end position="294"/>
    </location>
</feature>
<dbReference type="InterPro" id="IPR001138">
    <property type="entry name" value="Zn2Cys6_DnaBD"/>
</dbReference>
<gene>
    <name evidence="8" type="ORF">IWW36_001066</name>
</gene>
<comment type="caution">
    <text evidence="8">The sequence shown here is derived from an EMBL/GenBank/DDBJ whole genome shotgun (WGS) entry which is preliminary data.</text>
</comment>
<feature type="region of interest" description="Disordered" evidence="6">
    <location>
        <begin position="143"/>
        <end position="171"/>
    </location>
</feature>
<dbReference type="GO" id="GO:0003677">
    <property type="term" value="F:DNA binding"/>
    <property type="evidence" value="ECO:0007669"/>
    <property type="project" value="InterPro"/>
</dbReference>
<feature type="region of interest" description="Disordered" evidence="6">
    <location>
        <begin position="395"/>
        <end position="414"/>
    </location>
</feature>
<protein>
    <recommendedName>
        <fullName evidence="7">Zn(2)-C6 fungal-type domain-containing protein</fullName>
    </recommendedName>
</protein>
<evidence type="ECO:0000256" key="5">
    <source>
        <dbReference type="ARBA" id="ARBA00023242"/>
    </source>
</evidence>
<feature type="compositionally biased region" description="Low complexity" evidence="6">
    <location>
        <begin position="276"/>
        <end position="294"/>
    </location>
</feature>